<feature type="domain" description="ADF-H" evidence="3">
    <location>
        <begin position="13"/>
        <end position="150"/>
    </location>
</feature>
<evidence type="ECO:0000313" key="4">
    <source>
        <dbReference type="EMBL" id="KAK0744133.1"/>
    </source>
</evidence>
<dbReference type="SMART" id="SM00102">
    <property type="entry name" value="ADF"/>
    <property type="match status" value="1"/>
</dbReference>
<dbReference type="Gene3D" id="3.40.20.10">
    <property type="entry name" value="Severin"/>
    <property type="match status" value="1"/>
</dbReference>
<sequence>MVRPPAPFRASESRLYSFSQDTKDALRKFRLGTSRASGPHAIIYEIDKKTHEIRQEEEEVTYKSLEDVAEDLPDNSPRFVLLSYPMTLPSGRLSVPYVMIYYMPTTCNAAMRMLYVGAKELMRNTSEASRILDIESAEELLEIPEKLGSA</sequence>
<dbReference type="GO" id="GO:0071846">
    <property type="term" value="P:actin filament debranching"/>
    <property type="evidence" value="ECO:0007669"/>
    <property type="project" value="InterPro"/>
</dbReference>
<evidence type="ECO:0000256" key="1">
    <source>
        <dbReference type="ARBA" id="ARBA00010055"/>
    </source>
</evidence>
<dbReference type="PROSITE" id="PS51263">
    <property type="entry name" value="ADF_H"/>
    <property type="match status" value="1"/>
</dbReference>
<comment type="subcellular location">
    <subcellularLocation>
        <location evidence="2">Cytoplasm</location>
    </subcellularLocation>
    <subcellularLocation>
        <location evidence="2">Nucleus</location>
    </subcellularLocation>
</comment>
<dbReference type="FunFam" id="3.40.20.10:FF:000048">
    <property type="entry name" value="Putative gmf family protein"/>
    <property type="match status" value="1"/>
</dbReference>
<name>A0AA40K331_9PEZI</name>
<dbReference type="GO" id="GO:0003779">
    <property type="term" value="F:actin binding"/>
    <property type="evidence" value="ECO:0007669"/>
    <property type="project" value="InterPro"/>
</dbReference>
<dbReference type="Pfam" id="PF00241">
    <property type="entry name" value="Cofilin_ADF"/>
    <property type="match status" value="1"/>
</dbReference>
<accession>A0AA40K331</accession>
<keyword evidence="2" id="KW-0539">Nucleus</keyword>
<protein>
    <recommendedName>
        <fullName evidence="3">ADF-H domain-containing protein</fullName>
    </recommendedName>
</protein>
<evidence type="ECO:0000259" key="3">
    <source>
        <dbReference type="PROSITE" id="PS51263"/>
    </source>
</evidence>
<keyword evidence="5" id="KW-1185">Reference proteome</keyword>
<organism evidence="4 5">
    <name type="scientific">Schizothecium vesticola</name>
    <dbReference type="NCBI Taxonomy" id="314040"/>
    <lineage>
        <taxon>Eukaryota</taxon>
        <taxon>Fungi</taxon>
        <taxon>Dikarya</taxon>
        <taxon>Ascomycota</taxon>
        <taxon>Pezizomycotina</taxon>
        <taxon>Sordariomycetes</taxon>
        <taxon>Sordariomycetidae</taxon>
        <taxon>Sordariales</taxon>
        <taxon>Schizotheciaceae</taxon>
        <taxon>Schizothecium</taxon>
    </lineage>
</organism>
<evidence type="ECO:0000256" key="2">
    <source>
        <dbReference type="PIRNR" id="PIRNR001788"/>
    </source>
</evidence>
<comment type="caution">
    <text evidence="4">The sequence shown here is derived from an EMBL/GenBank/DDBJ whole genome shotgun (WGS) entry which is preliminary data.</text>
</comment>
<dbReference type="InterPro" id="IPR002108">
    <property type="entry name" value="ADF-H"/>
</dbReference>
<dbReference type="AlphaFoldDB" id="A0AA40K331"/>
<dbReference type="PANTHER" id="PTHR11249:SF2">
    <property type="entry name" value="GLIA MATURATION FACTOR"/>
    <property type="match status" value="1"/>
</dbReference>
<evidence type="ECO:0000313" key="5">
    <source>
        <dbReference type="Proteomes" id="UP001172155"/>
    </source>
</evidence>
<dbReference type="Proteomes" id="UP001172155">
    <property type="component" value="Unassembled WGS sequence"/>
</dbReference>
<dbReference type="GO" id="GO:0030479">
    <property type="term" value="C:actin cortical patch"/>
    <property type="evidence" value="ECO:0007669"/>
    <property type="project" value="TreeGrafter"/>
</dbReference>
<keyword evidence="2" id="KW-0963">Cytoplasm</keyword>
<dbReference type="InterPro" id="IPR029006">
    <property type="entry name" value="ADF-H/Gelsolin-like_dom_sf"/>
</dbReference>
<dbReference type="EMBL" id="JAUKUD010000005">
    <property type="protein sequence ID" value="KAK0744133.1"/>
    <property type="molecule type" value="Genomic_DNA"/>
</dbReference>
<dbReference type="GO" id="GO:0071933">
    <property type="term" value="F:Arp2/3 complex binding"/>
    <property type="evidence" value="ECO:0007669"/>
    <property type="project" value="InterPro"/>
</dbReference>
<dbReference type="CDD" id="cd11283">
    <property type="entry name" value="ADF_GMF-beta_like"/>
    <property type="match status" value="1"/>
</dbReference>
<dbReference type="InterPro" id="IPR011171">
    <property type="entry name" value="GMF"/>
</dbReference>
<dbReference type="GO" id="GO:0034316">
    <property type="term" value="P:negative regulation of Arp2/3 complex-mediated actin nucleation"/>
    <property type="evidence" value="ECO:0007669"/>
    <property type="project" value="TreeGrafter"/>
</dbReference>
<dbReference type="PIRSF" id="PIRSF001788">
    <property type="entry name" value="GMF-beta"/>
    <property type="match status" value="1"/>
</dbReference>
<dbReference type="SUPFAM" id="SSF55753">
    <property type="entry name" value="Actin depolymerizing proteins"/>
    <property type="match status" value="1"/>
</dbReference>
<dbReference type="GO" id="GO:0005634">
    <property type="term" value="C:nucleus"/>
    <property type="evidence" value="ECO:0007669"/>
    <property type="project" value="UniProtKB-SubCell"/>
</dbReference>
<gene>
    <name evidence="4" type="ORF">B0T18DRAFT_448638</name>
</gene>
<comment type="similarity">
    <text evidence="1 2">Belongs to the actin-binding proteins ADF family. GMF subfamily.</text>
</comment>
<dbReference type="PANTHER" id="PTHR11249">
    <property type="entry name" value="GLIAL FACTOR NATURATION FACTOR"/>
    <property type="match status" value="1"/>
</dbReference>
<proteinExistence type="inferred from homology"/>
<reference evidence="4" key="1">
    <citation type="submission" date="2023-06" db="EMBL/GenBank/DDBJ databases">
        <title>Genome-scale phylogeny and comparative genomics of the fungal order Sordariales.</title>
        <authorList>
            <consortium name="Lawrence Berkeley National Laboratory"/>
            <person name="Hensen N."/>
            <person name="Bonometti L."/>
            <person name="Westerberg I."/>
            <person name="Brannstrom I.O."/>
            <person name="Guillou S."/>
            <person name="Cros-Aarteil S."/>
            <person name="Calhoun S."/>
            <person name="Haridas S."/>
            <person name="Kuo A."/>
            <person name="Mondo S."/>
            <person name="Pangilinan J."/>
            <person name="Riley R."/>
            <person name="LaButti K."/>
            <person name="Andreopoulos B."/>
            <person name="Lipzen A."/>
            <person name="Chen C."/>
            <person name="Yanf M."/>
            <person name="Daum C."/>
            <person name="Ng V."/>
            <person name="Clum A."/>
            <person name="Steindorff A."/>
            <person name="Ohm R."/>
            <person name="Martin F."/>
            <person name="Silar P."/>
            <person name="Natvig D."/>
            <person name="Lalanne C."/>
            <person name="Gautier V."/>
            <person name="Ament-velasquez S.L."/>
            <person name="Kruys A."/>
            <person name="Hutchinson M.I."/>
            <person name="Powell A.J."/>
            <person name="Barry K."/>
            <person name="Miller A.N."/>
            <person name="Grigoriev I.V."/>
            <person name="Debuchy R."/>
            <person name="Gladieux P."/>
            <person name="Thoren M.H."/>
            <person name="Johannesson H."/>
        </authorList>
    </citation>
    <scope>NUCLEOTIDE SEQUENCE</scope>
    <source>
        <strain evidence="4">SMH3187-1</strain>
    </source>
</reference>